<dbReference type="Proteomes" id="UP001519504">
    <property type="component" value="Unassembled WGS sequence"/>
</dbReference>
<keyword evidence="2" id="KW-0436">Ligase</keyword>
<feature type="transmembrane region" description="Helical" evidence="1">
    <location>
        <begin position="55"/>
        <end position="74"/>
    </location>
</feature>
<reference evidence="2 3" key="1">
    <citation type="submission" date="2020-02" db="EMBL/GenBank/DDBJ databases">
        <title>Fructobacillus sp. isolated from paper mulberry of Taiwan.</title>
        <authorList>
            <person name="Lin S.-T."/>
        </authorList>
    </citation>
    <scope>NUCLEOTIDE SEQUENCE [LARGE SCALE GENOMIC DNA]</scope>
    <source>
        <strain evidence="2 3">M2-14</strain>
    </source>
</reference>
<keyword evidence="1" id="KW-1133">Transmembrane helix</keyword>
<protein>
    <submittedName>
        <fullName evidence="2">O-antigen ligase family protein</fullName>
    </submittedName>
</protein>
<organism evidence="2 3">
    <name type="scientific">Fructobacillus broussonetiae</name>
    <dbReference type="NCBI Taxonomy" id="2713173"/>
    <lineage>
        <taxon>Bacteria</taxon>
        <taxon>Bacillati</taxon>
        <taxon>Bacillota</taxon>
        <taxon>Bacilli</taxon>
        <taxon>Lactobacillales</taxon>
        <taxon>Lactobacillaceae</taxon>
        <taxon>Fructobacillus</taxon>
    </lineage>
</organism>
<keyword evidence="1" id="KW-0472">Membrane</keyword>
<comment type="caution">
    <text evidence="2">The sequence shown here is derived from an EMBL/GenBank/DDBJ whole genome shotgun (WGS) entry which is preliminary data.</text>
</comment>
<name>A0ABS5R0B5_9LACO</name>
<feature type="transmembrane region" description="Helical" evidence="1">
    <location>
        <begin position="310"/>
        <end position="328"/>
    </location>
</feature>
<evidence type="ECO:0000313" key="3">
    <source>
        <dbReference type="Proteomes" id="UP001519504"/>
    </source>
</evidence>
<feature type="transmembrane region" description="Helical" evidence="1">
    <location>
        <begin position="86"/>
        <end position="111"/>
    </location>
</feature>
<gene>
    <name evidence="2" type="ORF">G6R29_04450</name>
</gene>
<accession>A0ABS5R0B5</accession>
<feature type="transmembrane region" description="Helical" evidence="1">
    <location>
        <begin position="233"/>
        <end position="263"/>
    </location>
</feature>
<proteinExistence type="predicted"/>
<feature type="transmembrane region" description="Helical" evidence="1">
    <location>
        <begin position="24"/>
        <end position="43"/>
    </location>
</feature>
<evidence type="ECO:0000256" key="1">
    <source>
        <dbReference type="SAM" id="Phobius"/>
    </source>
</evidence>
<feature type="transmembrane region" description="Helical" evidence="1">
    <location>
        <begin position="368"/>
        <end position="388"/>
    </location>
</feature>
<feature type="transmembrane region" description="Helical" evidence="1">
    <location>
        <begin position="409"/>
        <end position="433"/>
    </location>
</feature>
<dbReference type="RefSeq" id="WP_213809154.1">
    <property type="nucleotide sequence ID" value="NZ_JAAMFK010000004.1"/>
</dbReference>
<dbReference type="GO" id="GO:0016874">
    <property type="term" value="F:ligase activity"/>
    <property type="evidence" value="ECO:0007669"/>
    <property type="project" value="UniProtKB-KW"/>
</dbReference>
<feature type="transmembrane region" description="Helical" evidence="1">
    <location>
        <begin position="269"/>
        <end position="289"/>
    </location>
</feature>
<evidence type="ECO:0000313" key="2">
    <source>
        <dbReference type="EMBL" id="MBS9338874.1"/>
    </source>
</evidence>
<keyword evidence="1" id="KW-0812">Transmembrane</keyword>
<sequence>MVNFLLPITFFSKTYTYSLAEPTAMISVVVFTLIIVIQLFRYPNRVVEVIPSQKAFLLGGLFWVCQLVSMFLSYCVSGESKLTSGIIHSSIILLGWTLAVYLSWAVIQLTVRSTDDEKKFVKAGLVGLAFYLLFVIVPQFLVLFHFEKITSYVNFLASLFEQRWRTMGGYDIYAHGSYVTTQHRINGFEPEASYLANLLGVVYLPLLIGLTVSRHSLWKTTISKNKQLIGNTIFTFSVLLTLVLAKTTTGILTAGIAFILWMIWSKNGFRAFLFSTLILSGFLLFVAYFKVSIVHTTFNQFLFAKGGTDNRLGGTIALAITFLQHPLWGVGSGFTSFFIVQNVPEVTTHNFEYQHLYSQYGFPILSDFLGWLATFGIIIVIPALWLLIRLILKSYKMQLVYKNSSWEKAIHISFITMIVLAAFSSIFILKIYLWPYLLMFFFYRQHLIRLGKEQKQ</sequence>
<keyword evidence="3" id="KW-1185">Reference proteome</keyword>
<dbReference type="EMBL" id="JAAMFK010000004">
    <property type="protein sequence ID" value="MBS9338874.1"/>
    <property type="molecule type" value="Genomic_DNA"/>
</dbReference>
<feature type="transmembrane region" description="Helical" evidence="1">
    <location>
        <begin position="194"/>
        <end position="212"/>
    </location>
</feature>
<feature type="transmembrane region" description="Helical" evidence="1">
    <location>
        <begin position="123"/>
        <end position="146"/>
    </location>
</feature>